<gene>
    <name evidence="1" type="ORF">AB986_15795</name>
</gene>
<evidence type="ECO:0000313" key="1">
    <source>
        <dbReference type="EMBL" id="KMM37320.1"/>
    </source>
</evidence>
<dbReference type="AlphaFoldDB" id="A0A0J6CVX4"/>
<dbReference type="Proteomes" id="UP000035996">
    <property type="component" value="Unassembled WGS sequence"/>
</dbReference>
<organism evidence="1 2">
    <name type="scientific">Guptibacillus hwajinpoensis</name>
    <dbReference type="NCBI Taxonomy" id="208199"/>
    <lineage>
        <taxon>Bacteria</taxon>
        <taxon>Bacillati</taxon>
        <taxon>Bacillota</taxon>
        <taxon>Bacilli</taxon>
        <taxon>Bacillales</taxon>
        <taxon>Guptibacillaceae</taxon>
        <taxon>Guptibacillus</taxon>
    </lineage>
</organism>
<dbReference type="OrthoDB" id="2454814at2"/>
<dbReference type="GeneID" id="301327494"/>
<keyword evidence="2" id="KW-1185">Reference proteome</keyword>
<evidence type="ECO:0000313" key="2">
    <source>
        <dbReference type="Proteomes" id="UP000035996"/>
    </source>
</evidence>
<dbReference type="RefSeq" id="WP_048312227.1">
    <property type="nucleotide sequence ID" value="NZ_CP119526.1"/>
</dbReference>
<protein>
    <submittedName>
        <fullName evidence="1">Uncharacterized protein</fullName>
    </submittedName>
</protein>
<dbReference type="EMBL" id="LELK01000004">
    <property type="protein sequence ID" value="KMM37320.1"/>
    <property type="molecule type" value="Genomic_DNA"/>
</dbReference>
<accession>A0A0J6CVX4</accession>
<name>A0A0J6CVX4_9BACL</name>
<sequence length="70" mass="8322">MERNEKRHKKGETNNPEQLPDEERNQLDRDDAEMNVDAIPLEDLKEEEKEEKDKPHSKDDSASQKKYREG</sequence>
<proteinExistence type="predicted"/>
<reference evidence="1" key="1">
    <citation type="submission" date="2015-06" db="EMBL/GenBank/DDBJ databases">
        <authorList>
            <person name="Liu B."/>
            <person name="Wang J."/>
            <person name="Zhu Y."/>
            <person name="Liu G."/>
            <person name="Chen Q."/>
            <person name="Zheng C."/>
            <person name="Che J."/>
            <person name="Ge C."/>
            <person name="Shi H."/>
            <person name="Pan Z."/>
            <person name="Liu X."/>
        </authorList>
    </citation>
    <scope>NUCLEOTIDE SEQUENCE [LARGE SCALE GENOMIC DNA]</scope>
    <source>
        <strain evidence="1">DSM 16346</strain>
    </source>
</reference>
<comment type="caution">
    <text evidence="1">The sequence shown here is derived from an EMBL/GenBank/DDBJ whole genome shotgun (WGS) entry which is preliminary data.</text>
</comment>
<dbReference type="STRING" id="157733.AB986_15795"/>